<gene>
    <name evidence="1" type="ORF">DKK70_01065</name>
</gene>
<dbReference type="OrthoDB" id="9031505at2"/>
<sequence length="209" mass="24793">MKNMKDYLIEIFNEYKSKYFELKIWLNDNAVSQSWGMGVLSAYSLEPYRCELLGYKPGRMLKKKDCSPAAHRQRYFMDINNNIIGVVRYAKFVDVHKEWIVYREFYFRKDNEVIGLLFGSTGENDDDANLNHVILVKLDGDIITDSYTYSDDNRFSARRYLYKDNVITNIEERLWLGTYIERYYNIETEPTLKITENTSKGLIQIYPSN</sequence>
<dbReference type="AlphaFoldDB" id="A0A2V4EBW8"/>
<dbReference type="RefSeq" id="WP_110432380.1">
    <property type="nucleotide sequence ID" value="NZ_QGLR01000004.1"/>
</dbReference>
<accession>A0A2V4EBW8</accession>
<protein>
    <submittedName>
        <fullName evidence="1">Uncharacterized protein</fullName>
    </submittedName>
</protein>
<organism evidence="1 2">
    <name type="scientific">Gilliamella apicola</name>
    <dbReference type="NCBI Taxonomy" id="1196095"/>
    <lineage>
        <taxon>Bacteria</taxon>
        <taxon>Pseudomonadati</taxon>
        <taxon>Pseudomonadota</taxon>
        <taxon>Gammaproteobacteria</taxon>
        <taxon>Orbales</taxon>
        <taxon>Orbaceae</taxon>
        <taxon>Gilliamella</taxon>
    </lineage>
</organism>
<reference evidence="1 2" key="1">
    <citation type="submission" date="2018-05" db="EMBL/GenBank/DDBJ databases">
        <title>Reference genomes for bee gut microbiota database.</title>
        <authorList>
            <person name="Ellegaard K.M."/>
        </authorList>
    </citation>
    <scope>NUCLEOTIDE SEQUENCE [LARGE SCALE GENOMIC DNA]</scope>
    <source>
        <strain evidence="1 2">ESL0182</strain>
    </source>
</reference>
<comment type="caution">
    <text evidence="1">The sequence shown here is derived from an EMBL/GenBank/DDBJ whole genome shotgun (WGS) entry which is preliminary data.</text>
</comment>
<evidence type="ECO:0000313" key="2">
    <source>
        <dbReference type="Proteomes" id="UP000247932"/>
    </source>
</evidence>
<keyword evidence="2" id="KW-1185">Reference proteome</keyword>
<dbReference type="EMBL" id="QGLR01000004">
    <property type="protein sequence ID" value="PXZ08386.1"/>
    <property type="molecule type" value="Genomic_DNA"/>
</dbReference>
<name>A0A2V4EBW8_9GAMM</name>
<proteinExistence type="predicted"/>
<evidence type="ECO:0000313" key="1">
    <source>
        <dbReference type="EMBL" id="PXZ08386.1"/>
    </source>
</evidence>
<dbReference type="Proteomes" id="UP000247932">
    <property type="component" value="Unassembled WGS sequence"/>
</dbReference>